<dbReference type="InterPro" id="IPR036291">
    <property type="entry name" value="NAD(P)-bd_dom_sf"/>
</dbReference>
<dbReference type="Pfam" id="PF00106">
    <property type="entry name" value="adh_short"/>
    <property type="match status" value="1"/>
</dbReference>
<dbReference type="EMBL" id="CM000785">
    <property type="protein sequence ID" value="AQL05749.1"/>
    <property type="molecule type" value="Genomic_DNA"/>
</dbReference>
<dbReference type="PRINTS" id="PR00081">
    <property type="entry name" value="GDHRDH"/>
</dbReference>
<proteinExistence type="predicted"/>
<protein>
    <submittedName>
        <fullName evidence="1">Short-chain dehydrogenase TIC 32 chloroplastic</fullName>
    </submittedName>
</protein>
<name>A0A1D6P7D1_MAIZE</name>
<dbReference type="InterPro" id="IPR055280">
    <property type="entry name" value="TIC32"/>
</dbReference>
<dbReference type="AlphaFoldDB" id="A0A1D6P7D1"/>
<reference evidence="1" key="1">
    <citation type="submission" date="2015-12" db="EMBL/GenBank/DDBJ databases">
        <title>Update maize B73 reference genome by single molecule sequencing technologies.</title>
        <authorList>
            <consortium name="Maize Genome Sequencing Project"/>
            <person name="Ware D."/>
        </authorList>
    </citation>
    <scope>NUCLEOTIDE SEQUENCE</scope>
    <source>
        <tissue evidence="1">Seedling</tissue>
    </source>
</reference>
<evidence type="ECO:0000313" key="1">
    <source>
        <dbReference type="EMBL" id="AQL05749.1"/>
    </source>
</evidence>
<dbReference type="SUPFAM" id="SSF51735">
    <property type="entry name" value="NAD(P)-binding Rossmann-fold domains"/>
    <property type="match status" value="1"/>
</dbReference>
<dbReference type="Gene3D" id="3.40.50.720">
    <property type="entry name" value="NAD(P)-binding Rossmann-like Domain"/>
    <property type="match status" value="2"/>
</dbReference>
<sequence>MWWFYRKGPSGFSGASTAEEVTAGVDGHLLVAVITGATSGIGLETARVLALRGVRVVMAVRNVSAGLMAKDAIVAKTPDARIDVLELDLSSIASVRRFASEFDSLKLPLNILILNDFIAYGQSKLANILHTNELSRIFKEEGVNISANSVHPGLIATNLFRAFGRTIIAAFFNTVGRIVRRSVEQGAATTCYVAVHPQVKGLSGKYFANCNIASPSSQASDAELAKKLWEFSLQTVS</sequence>
<accession>A0A1D6P7D1</accession>
<organism evidence="1">
    <name type="scientific">Zea mays</name>
    <name type="common">Maize</name>
    <dbReference type="NCBI Taxonomy" id="4577"/>
    <lineage>
        <taxon>Eukaryota</taxon>
        <taxon>Viridiplantae</taxon>
        <taxon>Streptophyta</taxon>
        <taxon>Embryophyta</taxon>
        <taxon>Tracheophyta</taxon>
        <taxon>Spermatophyta</taxon>
        <taxon>Magnoliopsida</taxon>
        <taxon>Liliopsida</taxon>
        <taxon>Poales</taxon>
        <taxon>Poaceae</taxon>
        <taxon>PACMAD clade</taxon>
        <taxon>Panicoideae</taxon>
        <taxon>Andropogonodae</taxon>
        <taxon>Andropogoneae</taxon>
        <taxon>Tripsacinae</taxon>
        <taxon>Zea</taxon>
    </lineage>
</organism>
<dbReference type="PANTHER" id="PTHR48476:SF1">
    <property type="entry name" value="SHORT-CHAIN DEHYDROGENASE TIC 32, CHLOROPLASTIC-LIKE"/>
    <property type="match status" value="1"/>
</dbReference>
<gene>
    <name evidence="1" type="ORF">ZEAMMB73_Zm00001d047150</name>
</gene>
<dbReference type="PANTHER" id="PTHR48476">
    <property type="entry name" value="SHORT-CHAIN DEHYDROGENASE TIC 32, CHLOROPLASTIC-LIKE"/>
    <property type="match status" value="1"/>
</dbReference>
<dbReference type="ExpressionAtlas" id="A0A1D6P7D1">
    <property type="expression patterns" value="baseline and differential"/>
</dbReference>
<dbReference type="InterPro" id="IPR002347">
    <property type="entry name" value="SDR_fam"/>
</dbReference>